<keyword evidence="4" id="KW-0472">Membrane</keyword>
<protein>
    <submittedName>
        <fullName evidence="6">Uncharacterized protein</fullName>
    </submittedName>
</protein>
<dbReference type="PANTHER" id="PTHR38776:SF1">
    <property type="entry name" value="MLTA-INTERACTING PROTEIN-RELATED"/>
    <property type="match status" value="1"/>
</dbReference>
<gene>
    <name evidence="6" type="ORF">A4W93_26370</name>
</gene>
<evidence type="ECO:0000313" key="6">
    <source>
        <dbReference type="EMBL" id="ARN23143.1"/>
    </source>
</evidence>
<keyword evidence="5" id="KW-0998">Cell outer membrane</keyword>
<evidence type="ECO:0000256" key="2">
    <source>
        <dbReference type="ARBA" id="ARBA00005722"/>
    </source>
</evidence>
<proteinExistence type="inferred from homology"/>
<dbReference type="AlphaFoldDB" id="A0A1W6LG01"/>
<dbReference type="RefSeq" id="WP_085753457.1">
    <property type="nucleotide sequence ID" value="NZ_BSPR01000017.1"/>
</dbReference>
<dbReference type="PANTHER" id="PTHR38776">
    <property type="entry name" value="MLTA-INTERACTING PROTEIN-RELATED"/>
    <property type="match status" value="1"/>
</dbReference>
<reference evidence="6 7" key="1">
    <citation type="submission" date="2016-04" db="EMBL/GenBank/DDBJ databases">
        <title>Complete genome sequence of natural rubber-degrading, novel Gram-negative bacterium, Rhizobacter gummiphilus strain NS21.</title>
        <authorList>
            <person name="Tabata M."/>
            <person name="Kasai D."/>
            <person name="Fukuda M."/>
        </authorList>
    </citation>
    <scope>NUCLEOTIDE SEQUENCE [LARGE SCALE GENOMIC DNA]</scope>
    <source>
        <strain evidence="6 7">NS21</strain>
    </source>
</reference>
<comment type="subcellular location">
    <subcellularLocation>
        <location evidence="1">Cell outer membrane</location>
    </subcellularLocation>
</comment>
<accession>A0A1W6LG01</accession>
<comment type="similarity">
    <text evidence="2">Belongs to the MipA/OmpV family.</text>
</comment>
<keyword evidence="7" id="KW-1185">Reference proteome</keyword>
<dbReference type="EMBL" id="CP015118">
    <property type="protein sequence ID" value="ARN23143.1"/>
    <property type="molecule type" value="Genomic_DNA"/>
</dbReference>
<dbReference type="InterPro" id="IPR010583">
    <property type="entry name" value="MipA"/>
</dbReference>
<evidence type="ECO:0000256" key="5">
    <source>
        <dbReference type="ARBA" id="ARBA00023237"/>
    </source>
</evidence>
<dbReference type="Proteomes" id="UP000193427">
    <property type="component" value="Chromosome"/>
</dbReference>
<dbReference type="STRING" id="946333.A4W93_26370"/>
<keyword evidence="3" id="KW-0732">Signal</keyword>
<organism evidence="6 7">
    <name type="scientific">Piscinibacter gummiphilus</name>
    <dbReference type="NCBI Taxonomy" id="946333"/>
    <lineage>
        <taxon>Bacteria</taxon>
        <taxon>Pseudomonadati</taxon>
        <taxon>Pseudomonadota</taxon>
        <taxon>Betaproteobacteria</taxon>
        <taxon>Burkholderiales</taxon>
        <taxon>Sphaerotilaceae</taxon>
        <taxon>Piscinibacter</taxon>
    </lineage>
</organism>
<name>A0A1W6LG01_9BURK</name>
<sequence>MIRSITCLVAALAASAPAFAQPAAPDNNWNVTLGLGVVSTPEYPGSDQQKVMPVPVLLANNGRWFLGALPAAGVPFGIGYDLVRTSQWRFGLAVGSGFAQPREEKDDARLAGLGDIDATAQLAAFGSFTEQWFTARAAVTTDIGGNGHGTYGLVDLEGKYRVTERFALSVAPGFTFGDRRNQQTFFGIDATQSARSGRAEYHADGGLNSVRLAFGAEYGLSPRWGLGARVVLSKLRGDAADSPITQDTTQNTYSVFSTYRF</sequence>
<evidence type="ECO:0000256" key="3">
    <source>
        <dbReference type="ARBA" id="ARBA00022729"/>
    </source>
</evidence>
<dbReference type="KEGG" id="rgu:A4W93_26370"/>
<dbReference type="Pfam" id="PF06629">
    <property type="entry name" value="MipA"/>
    <property type="match status" value="1"/>
</dbReference>
<evidence type="ECO:0000313" key="7">
    <source>
        <dbReference type="Proteomes" id="UP000193427"/>
    </source>
</evidence>
<evidence type="ECO:0000256" key="4">
    <source>
        <dbReference type="ARBA" id="ARBA00023136"/>
    </source>
</evidence>
<dbReference type="OrthoDB" id="8585044at2"/>
<evidence type="ECO:0000256" key="1">
    <source>
        <dbReference type="ARBA" id="ARBA00004442"/>
    </source>
</evidence>
<dbReference type="GO" id="GO:0009279">
    <property type="term" value="C:cell outer membrane"/>
    <property type="evidence" value="ECO:0007669"/>
    <property type="project" value="UniProtKB-SubCell"/>
</dbReference>